<comment type="caution">
    <text evidence="1">The sequence shown here is derived from an EMBL/GenBank/DDBJ whole genome shotgun (WGS) entry which is preliminary data.</text>
</comment>
<dbReference type="EMBL" id="JABBNT010000001">
    <property type="protein sequence ID" value="NMM43583.1"/>
    <property type="molecule type" value="Genomic_DNA"/>
</dbReference>
<gene>
    <name evidence="1" type="ORF">HH303_03775</name>
</gene>
<dbReference type="InterPro" id="IPR016084">
    <property type="entry name" value="Haem_Oase-like_multi-hlx"/>
</dbReference>
<accession>A0A7Y0HEH9</accession>
<reference evidence="1 2" key="1">
    <citation type="submission" date="2020-04" db="EMBL/GenBank/DDBJ databases">
        <title>Rhodospirillaceae bacterium KN72 isolated from deep sea.</title>
        <authorList>
            <person name="Zhang D.-C."/>
        </authorList>
    </citation>
    <scope>NUCLEOTIDE SEQUENCE [LARGE SCALE GENOMIC DNA]</scope>
    <source>
        <strain evidence="1 2">KN72</strain>
    </source>
</reference>
<sequence length="231" mass="25136">MTNVPFYDRLLQQTEAERLSFQSIPVIQAALAGRIDRDLYIAYLGEAYHHVRHTCPLLATALGRCRKGDKHYREALLEYLEEERGHEDWILNDIAALGGDAEAVAAGDGSPATRIMVGYAYYMIDRISPYALLGMVHVLEGMSVALADKAAAGIAAALTGPDGSPPTGGFSYLLSHGSLDQDHVRFFESLVNALPDAKAEAAVVEAAKLIYRLFGDIFRDLTPKEVLNDAA</sequence>
<dbReference type="Pfam" id="PF14518">
    <property type="entry name" value="Haem_oxygenas_2"/>
    <property type="match status" value="1"/>
</dbReference>
<protein>
    <submittedName>
        <fullName evidence="1">Iron-containing redox enzyme family protein</fullName>
    </submittedName>
</protein>
<evidence type="ECO:0000313" key="2">
    <source>
        <dbReference type="Proteomes" id="UP000539372"/>
    </source>
</evidence>
<evidence type="ECO:0000313" key="1">
    <source>
        <dbReference type="EMBL" id="NMM43583.1"/>
    </source>
</evidence>
<organism evidence="1 2">
    <name type="scientific">Pacificispira spongiicola</name>
    <dbReference type="NCBI Taxonomy" id="2729598"/>
    <lineage>
        <taxon>Bacteria</taxon>
        <taxon>Pseudomonadati</taxon>
        <taxon>Pseudomonadota</taxon>
        <taxon>Alphaproteobacteria</taxon>
        <taxon>Rhodospirillales</taxon>
        <taxon>Rhodospirillaceae</taxon>
        <taxon>Pacificispira</taxon>
    </lineage>
</organism>
<proteinExistence type="predicted"/>
<keyword evidence="2" id="KW-1185">Reference proteome</keyword>
<dbReference type="Proteomes" id="UP000539372">
    <property type="component" value="Unassembled WGS sequence"/>
</dbReference>
<dbReference type="SUPFAM" id="SSF48613">
    <property type="entry name" value="Heme oxygenase-like"/>
    <property type="match status" value="1"/>
</dbReference>
<dbReference type="AlphaFoldDB" id="A0A7Y0HEH9"/>
<name>A0A7Y0HEH9_9PROT</name>
<dbReference type="RefSeq" id="WP_169623850.1">
    <property type="nucleotide sequence ID" value="NZ_JABBNT010000001.1"/>
</dbReference>
<dbReference type="Gene3D" id="1.20.910.10">
    <property type="entry name" value="Heme oxygenase-like"/>
    <property type="match status" value="1"/>
</dbReference>